<dbReference type="Proteomes" id="UP000002256">
    <property type="component" value="Plasmid pR132503"/>
</dbReference>
<dbReference type="GO" id="GO:0003700">
    <property type="term" value="F:DNA-binding transcription factor activity"/>
    <property type="evidence" value="ECO:0007669"/>
    <property type="project" value="InterPro"/>
</dbReference>
<gene>
    <name evidence="9" type="ordered locus">Rleg_5755</name>
</gene>
<evidence type="ECO:0000313" key="10">
    <source>
        <dbReference type="Proteomes" id="UP000002256"/>
    </source>
</evidence>
<evidence type="ECO:0000313" key="9">
    <source>
        <dbReference type="EMBL" id="ACS60548.1"/>
    </source>
</evidence>
<dbReference type="EMBL" id="CP001625">
    <property type="protein sequence ID" value="ACS60548.1"/>
    <property type="molecule type" value="Genomic_DNA"/>
</dbReference>
<keyword evidence="2" id="KW-0805">Transcription regulation</keyword>
<dbReference type="OrthoDB" id="9813056at2"/>
<dbReference type="Gene3D" id="3.40.190.290">
    <property type="match status" value="1"/>
</dbReference>
<evidence type="ECO:0000256" key="2">
    <source>
        <dbReference type="ARBA" id="ARBA00023015"/>
    </source>
</evidence>
<dbReference type="FunFam" id="1.10.10.10:FF:000001">
    <property type="entry name" value="LysR family transcriptional regulator"/>
    <property type="match status" value="1"/>
</dbReference>
<evidence type="ECO:0000259" key="8">
    <source>
        <dbReference type="PROSITE" id="PS50931"/>
    </source>
</evidence>
<dbReference type="SUPFAM" id="SSF53850">
    <property type="entry name" value="Periplasmic binding protein-like II"/>
    <property type="match status" value="1"/>
</dbReference>
<dbReference type="Gene3D" id="1.10.10.10">
    <property type="entry name" value="Winged helix-like DNA-binding domain superfamily/Winged helix DNA-binding domain"/>
    <property type="match status" value="1"/>
</dbReference>
<sequence length="311" mass="34032">MTISLSDIPVFVCAVDTGGFSEAGRRLNLSRSSVGRAVARLEAGLNVRLFDRTTRHQSVTADGQLFYEHCQRAMAELRAVEAALDSGSSAPRGKLRVSMPVLFGRMCVAPILTRLARENPGLELELSFSDRKVDLLEDGFDLAIRNGSPGNAAGTRIRRVGHEETMLYAAPGYLERQGVPEAISELDAHDTVTYSRAGRVQSWTLEVEGVVHEFNPVSRLRFDDIDAIADAATEGFGLAWLPFWLVKKRVETGELVPVMRQMPPYVSEVWALWPDGAHLPTRVRAAIDALVTELPKQASSSNGAGRDDTCV</sequence>
<dbReference type="AlphaFoldDB" id="C6B9G0"/>
<dbReference type="InterPro" id="IPR036388">
    <property type="entry name" value="WH-like_DNA-bd_sf"/>
</dbReference>
<dbReference type="InterPro" id="IPR036390">
    <property type="entry name" value="WH_DNA-bd_sf"/>
</dbReference>
<dbReference type="GO" id="GO:0043565">
    <property type="term" value="F:sequence-specific DNA binding"/>
    <property type="evidence" value="ECO:0007669"/>
    <property type="project" value="TreeGrafter"/>
</dbReference>
<keyword evidence="3" id="KW-0238">DNA-binding</keyword>
<evidence type="ECO:0000256" key="5">
    <source>
        <dbReference type="ARBA" id="ARBA00054626"/>
    </source>
</evidence>
<feature type="domain" description="HTH lysR-type" evidence="8">
    <location>
        <begin position="3"/>
        <end position="60"/>
    </location>
</feature>
<dbReference type="InterPro" id="IPR005119">
    <property type="entry name" value="LysR_subst-bd"/>
</dbReference>
<dbReference type="PROSITE" id="PS50931">
    <property type="entry name" value="HTH_LYSR"/>
    <property type="match status" value="1"/>
</dbReference>
<evidence type="ECO:0000256" key="6">
    <source>
        <dbReference type="ARBA" id="ARBA00067332"/>
    </source>
</evidence>
<dbReference type="PANTHER" id="PTHR30537">
    <property type="entry name" value="HTH-TYPE TRANSCRIPTIONAL REGULATOR"/>
    <property type="match status" value="1"/>
</dbReference>
<evidence type="ECO:0000256" key="1">
    <source>
        <dbReference type="ARBA" id="ARBA00009437"/>
    </source>
</evidence>
<dbReference type="PANTHER" id="PTHR30537:SF5">
    <property type="entry name" value="HTH-TYPE TRANSCRIPTIONAL ACTIVATOR TTDR-RELATED"/>
    <property type="match status" value="1"/>
</dbReference>
<dbReference type="InterPro" id="IPR000847">
    <property type="entry name" value="LysR_HTH_N"/>
</dbReference>
<dbReference type="HOGENOM" id="CLU_039613_16_0_5"/>
<proteinExistence type="inferred from homology"/>
<geneLocation type="plasmid" evidence="9 10">
    <name>pR132503</name>
</geneLocation>
<protein>
    <recommendedName>
        <fullName evidence="6">HTH-type transcriptional regulator TtuA</fullName>
    </recommendedName>
    <alternativeName>
        <fullName evidence="7">Tartrate utilization transcriptional regulator</fullName>
    </alternativeName>
</protein>
<dbReference type="Pfam" id="PF03466">
    <property type="entry name" value="LysR_substrate"/>
    <property type="match status" value="1"/>
</dbReference>
<evidence type="ECO:0000256" key="4">
    <source>
        <dbReference type="ARBA" id="ARBA00023163"/>
    </source>
</evidence>
<dbReference type="SUPFAM" id="SSF46785">
    <property type="entry name" value="Winged helix' DNA-binding domain"/>
    <property type="match status" value="1"/>
</dbReference>
<comment type="similarity">
    <text evidence="1">Belongs to the LysR transcriptional regulatory family.</text>
</comment>
<evidence type="ECO:0000256" key="3">
    <source>
        <dbReference type="ARBA" id="ARBA00023125"/>
    </source>
</evidence>
<dbReference type="CDD" id="cd08475">
    <property type="entry name" value="PBP2_CrgA_like_6"/>
    <property type="match status" value="1"/>
</dbReference>
<dbReference type="GO" id="GO:0006351">
    <property type="term" value="P:DNA-templated transcription"/>
    <property type="evidence" value="ECO:0007669"/>
    <property type="project" value="TreeGrafter"/>
</dbReference>
<keyword evidence="9" id="KW-0614">Plasmid</keyword>
<evidence type="ECO:0000256" key="7">
    <source>
        <dbReference type="ARBA" id="ARBA00083243"/>
    </source>
</evidence>
<organism evidence="9 10">
    <name type="scientific">Rhizobium leguminosarum bv. trifolii (strain WSM1325)</name>
    <dbReference type="NCBI Taxonomy" id="395491"/>
    <lineage>
        <taxon>Bacteria</taxon>
        <taxon>Pseudomonadati</taxon>
        <taxon>Pseudomonadota</taxon>
        <taxon>Alphaproteobacteria</taxon>
        <taxon>Hyphomicrobiales</taxon>
        <taxon>Rhizobiaceae</taxon>
        <taxon>Rhizobium/Agrobacterium group</taxon>
        <taxon>Rhizobium</taxon>
    </lineage>
</organism>
<dbReference type="KEGG" id="rlg:Rleg_5755"/>
<name>C6B9G0_RHILS</name>
<reference evidence="9 10" key="1">
    <citation type="journal article" date="2010" name="Stand. Genomic Sci.">
        <title>Complete genome sequence of Rhizobium leguminosarum bv. trifolii strain WSM1325, an effective microsymbiont of annual Mediterranean clovers.</title>
        <authorList>
            <person name="Reeve W."/>
            <person name="O'Hara G."/>
            <person name="Chain P."/>
            <person name="Ardley J."/>
            <person name="Brau L."/>
            <person name="Nandesena K."/>
            <person name="Tiwari R."/>
            <person name="Copeland A."/>
            <person name="Nolan M."/>
            <person name="Han C."/>
            <person name="Brettin T."/>
            <person name="Land M."/>
            <person name="Ovchinikova G."/>
            <person name="Ivanova N."/>
            <person name="Mavromatis K."/>
            <person name="Markowitz V."/>
            <person name="Kyrpides N."/>
            <person name="Melino V."/>
            <person name="Denton M."/>
            <person name="Yates R."/>
            <person name="Howieson J."/>
        </authorList>
    </citation>
    <scope>NUCLEOTIDE SEQUENCE [LARGE SCALE GENOMIC DNA]</scope>
    <source>
        <strain evidence="10">WSM1325</strain>
        <plasmid evidence="10">Plasmid pR132503</plasmid>
    </source>
</reference>
<dbReference type="Pfam" id="PF00126">
    <property type="entry name" value="HTH_1"/>
    <property type="match status" value="1"/>
</dbReference>
<comment type="function">
    <text evidence="5">Transcriptional regulator of the ttuABCDE tartrate utilization operon.</text>
</comment>
<dbReference type="InterPro" id="IPR058163">
    <property type="entry name" value="LysR-type_TF_proteobact-type"/>
</dbReference>
<keyword evidence="4" id="KW-0804">Transcription</keyword>
<accession>C6B9G0</accession>